<evidence type="ECO:0000313" key="7">
    <source>
        <dbReference type="EMBL" id="EJK44886.1"/>
    </source>
</evidence>
<feature type="compositionally biased region" description="Basic and acidic residues" evidence="4">
    <location>
        <begin position="192"/>
        <end position="205"/>
    </location>
</feature>
<protein>
    <recommendedName>
        <fullName evidence="6">Aldehyde dehydrogenase domain-containing protein</fullName>
    </recommendedName>
</protein>
<dbReference type="eggNOG" id="KOG2454">
    <property type="taxonomic scope" value="Eukaryota"/>
</dbReference>
<evidence type="ECO:0000256" key="5">
    <source>
        <dbReference type="SAM" id="Phobius"/>
    </source>
</evidence>
<dbReference type="OrthoDB" id="310895at2759"/>
<dbReference type="InterPro" id="IPR029510">
    <property type="entry name" value="Ald_DH_CS_GLU"/>
</dbReference>
<dbReference type="Proteomes" id="UP000266841">
    <property type="component" value="Unassembled WGS sequence"/>
</dbReference>
<dbReference type="InterPro" id="IPR016162">
    <property type="entry name" value="Ald_DH_N"/>
</dbReference>
<keyword evidence="5" id="KW-0812">Transmembrane</keyword>
<organism evidence="7 8">
    <name type="scientific">Thalassiosira oceanica</name>
    <name type="common">Marine diatom</name>
    <dbReference type="NCBI Taxonomy" id="159749"/>
    <lineage>
        <taxon>Eukaryota</taxon>
        <taxon>Sar</taxon>
        <taxon>Stramenopiles</taxon>
        <taxon>Ochrophyta</taxon>
        <taxon>Bacillariophyta</taxon>
        <taxon>Coscinodiscophyceae</taxon>
        <taxon>Thalassiosirophycidae</taxon>
        <taxon>Thalassiosirales</taxon>
        <taxon>Thalassiosiraceae</taxon>
        <taxon>Thalassiosira</taxon>
    </lineage>
</organism>
<evidence type="ECO:0000259" key="6">
    <source>
        <dbReference type="Pfam" id="PF00171"/>
    </source>
</evidence>
<feature type="transmembrane region" description="Helical" evidence="5">
    <location>
        <begin position="46"/>
        <end position="68"/>
    </location>
</feature>
<evidence type="ECO:0000256" key="1">
    <source>
        <dbReference type="ARBA" id="ARBA00023002"/>
    </source>
</evidence>
<dbReference type="GO" id="GO:0016620">
    <property type="term" value="F:oxidoreductase activity, acting on the aldehyde or oxo group of donors, NAD or NADP as acceptor"/>
    <property type="evidence" value="ECO:0007669"/>
    <property type="project" value="InterPro"/>
</dbReference>
<evidence type="ECO:0000256" key="2">
    <source>
        <dbReference type="PROSITE-ProRule" id="PRU10007"/>
    </source>
</evidence>
<feature type="active site" evidence="2">
    <location>
        <position position="362"/>
    </location>
</feature>
<feature type="region of interest" description="Disordered" evidence="4">
    <location>
        <begin position="192"/>
        <end position="221"/>
    </location>
</feature>
<evidence type="ECO:0000256" key="4">
    <source>
        <dbReference type="SAM" id="MobiDB-lite"/>
    </source>
</evidence>
<dbReference type="Gene3D" id="3.40.605.10">
    <property type="entry name" value="Aldehyde Dehydrogenase, Chain A, domain 1"/>
    <property type="match status" value="1"/>
</dbReference>
<evidence type="ECO:0000256" key="3">
    <source>
        <dbReference type="RuleBase" id="RU003345"/>
    </source>
</evidence>
<dbReference type="FunFam" id="3.40.309.10:FF:000009">
    <property type="entry name" value="Aldehyde dehydrogenase A"/>
    <property type="match status" value="1"/>
</dbReference>
<dbReference type="PROSITE" id="PS00687">
    <property type="entry name" value="ALDEHYDE_DEHYDR_GLU"/>
    <property type="match status" value="1"/>
</dbReference>
<comment type="similarity">
    <text evidence="3">Belongs to the aldehyde dehydrogenase family.</text>
</comment>
<feature type="domain" description="Aldehyde dehydrogenase" evidence="6">
    <location>
        <begin position="261"/>
        <end position="586"/>
    </location>
</feature>
<dbReference type="InterPro" id="IPR016161">
    <property type="entry name" value="Ald_DH/histidinol_DH"/>
</dbReference>
<dbReference type="PROSITE" id="PS00070">
    <property type="entry name" value="ALDEHYDE_DEHYDR_CYS"/>
    <property type="match status" value="1"/>
</dbReference>
<proteinExistence type="inferred from homology"/>
<comment type="caution">
    <text evidence="7">The sequence shown here is derived from an EMBL/GenBank/DDBJ whole genome shotgun (WGS) entry which is preliminary data.</text>
</comment>
<dbReference type="AlphaFoldDB" id="K0R7Z6"/>
<dbReference type="EMBL" id="AGNL01049095">
    <property type="protein sequence ID" value="EJK44886.1"/>
    <property type="molecule type" value="Genomic_DNA"/>
</dbReference>
<evidence type="ECO:0000313" key="8">
    <source>
        <dbReference type="Proteomes" id="UP000266841"/>
    </source>
</evidence>
<dbReference type="InterPro" id="IPR016163">
    <property type="entry name" value="Ald_DH_C"/>
</dbReference>
<name>K0R7Z6_THAOC</name>
<dbReference type="InterPro" id="IPR015590">
    <property type="entry name" value="Aldehyde_DH_dom"/>
</dbReference>
<dbReference type="Pfam" id="PF00171">
    <property type="entry name" value="Aldedh"/>
    <property type="match status" value="1"/>
</dbReference>
<gene>
    <name evidence="7" type="ORF">THAOC_36541</name>
</gene>
<keyword evidence="5" id="KW-0472">Membrane</keyword>
<dbReference type="SUPFAM" id="SSF53720">
    <property type="entry name" value="ALDH-like"/>
    <property type="match status" value="1"/>
</dbReference>
<keyword evidence="1 3" id="KW-0560">Oxidoreductase</keyword>
<dbReference type="PANTHER" id="PTHR11699">
    <property type="entry name" value="ALDEHYDE DEHYDROGENASE-RELATED"/>
    <property type="match status" value="1"/>
</dbReference>
<accession>K0R7Z6</accession>
<sequence length="645" mass="69666">MSCTTAASTGGSCAAADSGIYAFLAELAFRLASSSTAEHGPATPELTRLVAVLFAIAVVSGSAAAYLLNKKWNLLRDLWLTVEGLFDRVPDISYLASRPRQSYPAAMFQPVTFEQAGRRSKSLSQTSERYVFASQELPAVMEGNNFRPAQTCSAHPPEIRRIAHRRNMPALLSGLGKYPGRCSVGRDPYHMREDSHAAAPRRDVARAQPARRQPDDAPQNRIRRIRPARCAGDHRALVGRGGSSNGPALLKMKSNLRKLRNYPFHNMLNHVLSGIFSGNAVVTKCSEHTSWSSMYFHNICQAALEANGFDPELVQLCTGLAETGKALVECEHVDKIFFTGSPNVGRHVMRGAAPFLKPVVLELGGKDAMVFCEDVKLSDVIPWAMRGCFQNCGQNCCGVERLFVYESIAEDFISAIVDKVANMVQGCPVNQNAVDCGAMVMDAQITLIQALVDDAVAKGAKVHCGGKRNDSNGGQFYSPTVLSGVSSEMRIWKEEVFGPIMCLITVPGDDDETCIQMVNDCPFGLGSSVYSASTSRALSIGSQFNTGMFTANDFGVNYLIQSLPFGGVKESGFGRFAGPEGLRSCCLERSIVVDRIPGVRTSIPSPIGYPMDTKRGMGFGKGLIQLFYGGLLDKVAGVVALVRNG</sequence>
<dbReference type="Gene3D" id="3.40.309.10">
    <property type="entry name" value="Aldehyde Dehydrogenase, Chain A, domain 2"/>
    <property type="match status" value="1"/>
</dbReference>
<keyword evidence="8" id="KW-1185">Reference proteome</keyword>
<reference evidence="7 8" key="1">
    <citation type="journal article" date="2012" name="Genome Biol.">
        <title>Genome and low-iron response of an oceanic diatom adapted to chronic iron limitation.</title>
        <authorList>
            <person name="Lommer M."/>
            <person name="Specht M."/>
            <person name="Roy A.S."/>
            <person name="Kraemer L."/>
            <person name="Andreson R."/>
            <person name="Gutowska M.A."/>
            <person name="Wolf J."/>
            <person name="Bergner S.V."/>
            <person name="Schilhabel M.B."/>
            <person name="Klostermeier U.C."/>
            <person name="Beiko R.G."/>
            <person name="Rosenstiel P."/>
            <person name="Hippler M."/>
            <person name="Laroche J."/>
        </authorList>
    </citation>
    <scope>NUCLEOTIDE SEQUENCE [LARGE SCALE GENOMIC DNA]</scope>
    <source>
        <strain evidence="7 8">CCMP1005</strain>
    </source>
</reference>
<dbReference type="InterPro" id="IPR016160">
    <property type="entry name" value="Ald_DH_CS_CYS"/>
</dbReference>
<keyword evidence="5" id="KW-1133">Transmembrane helix</keyword>